<dbReference type="EMBL" id="HBUF01153944">
    <property type="protein sequence ID" value="CAG6648722.1"/>
    <property type="molecule type" value="Transcribed_RNA"/>
</dbReference>
<dbReference type="AlphaFoldDB" id="A0A8D8RCJ0"/>
<protein>
    <submittedName>
        <fullName evidence="1">Uncharacterized protein</fullName>
    </submittedName>
</protein>
<reference evidence="1" key="1">
    <citation type="submission" date="2021-05" db="EMBL/GenBank/DDBJ databases">
        <authorList>
            <person name="Alioto T."/>
            <person name="Alioto T."/>
            <person name="Gomez Garrido J."/>
        </authorList>
    </citation>
    <scope>NUCLEOTIDE SEQUENCE</scope>
</reference>
<dbReference type="EMBL" id="HBUF01153946">
    <property type="protein sequence ID" value="CAG6648728.1"/>
    <property type="molecule type" value="Transcribed_RNA"/>
</dbReference>
<name>A0A8D8RCJ0_9HEMI</name>
<organism evidence="1">
    <name type="scientific">Cacopsylla melanoneura</name>
    <dbReference type="NCBI Taxonomy" id="428564"/>
    <lineage>
        <taxon>Eukaryota</taxon>
        <taxon>Metazoa</taxon>
        <taxon>Ecdysozoa</taxon>
        <taxon>Arthropoda</taxon>
        <taxon>Hexapoda</taxon>
        <taxon>Insecta</taxon>
        <taxon>Pterygota</taxon>
        <taxon>Neoptera</taxon>
        <taxon>Paraneoptera</taxon>
        <taxon>Hemiptera</taxon>
        <taxon>Sternorrhyncha</taxon>
        <taxon>Psylloidea</taxon>
        <taxon>Psyllidae</taxon>
        <taxon>Psyllinae</taxon>
        <taxon>Cacopsylla</taxon>
    </lineage>
</organism>
<dbReference type="EMBL" id="HBUF01153952">
    <property type="protein sequence ID" value="CAG6648750.1"/>
    <property type="molecule type" value="Transcribed_RNA"/>
</dbReference>
<dbReference type="EMBL" id="HBUF01153951">
    <property type="protein sequence ID" value="CAG6648747.1"/>
    <property type="molecule type" value="Transcribed_RNA"/>
</dbReference>
<sequence>MIKSLHGDRTMWPLIGTRAMTSSQRKISFVGRSRCVREWSTWLVGRLCMETWPPGISCWLKRRLSRSVISVWPRTCTRTRTTKRRAMNRCLSNGWLLNLSVIESSLLSLMSGRLVLHYGRCSHSLGHLIQVLKVYKTFTPNWQEVIVWRSQTILLMTSIPLCWNVGMLNLCLDLTLQN</sequence>
<dbReference type="EMBL" id="HBUF01153947">
    <property type="protein sequence ID" value="CAG6648731.1"/>
    <property type="molecule type" value="Transcribed_RNA"/>
</dbReference>
<dbReference type="EMBL" id="HBUF01153948">
    <property type="protein sequence ID" value="CAG6648735.1"/>
    <property type="molecule type" value="Transcribed_RNA"/>
</dbReference>
<dbReference type="EMBL" id="HBUF01153950">
    <property type="protein sequence ID" value="CAG6648743.1"/>
    <property type="molecule type" value="Transcribed_RNA"/>
</dbReference>
<evidence type="ECO:0000313" key="1">
    <source>
        <dbReference type="EMBL" id="CAG6648728.1"/>
    </source>
</evidence>
<dbReference type="EMBL" id="HBUF01153945">
    <property type="protein sequence ID" value="CAG6648725.1"/>
    <property type="molecule type" value="Transcribed_RNA"/>
</dbReference>
<dbReference type="EMBL" id="HBUF01153953">
    <property type="protein sequence ID" value="CAG6648754.1"/>
    <property type="molecule type" value="Transcribed_RNA"/>
</dbReference>
<proteinExistence type="predicted"/>
<accession>A0A8D8RCJ0</accession>